<evidence type="ECO:0000313" key="2">
    <source>
        <dbReference type="EMBL" id="QYZ79485.1"/>
    </source>
</evidence>
<dbReference type="RefSeq" id="WP_220680794.1">
    <property type="nucleotide sequence ID" value="NZ_CP037968.1"/>
</dbReference>
<dbReference type="EMBL" id="CP037968">
    <property type="protein sequence ID" value="QYZ79485.1"/>
    <property type="molecule type" value="Genomic_DNA"/>
</dbReference>
<accession>A0A8G1EG71</accession>
<feature type="transmembrane region" description="Helical" evidence="1">
    <location>
        <begin position="15"/>
        <end position="35"/>
    </location>
</feature>
<keyword evidence="1" id="KW-0812">Transmembrane</keyword>
<keyword evidence="3" id="KW-1185">Reference proteome</keyword>
<name>A0A8G1EG71_9EURY</name>
<evidence type="ECO:0000313" key="3">
    <source>
        <dbReference type="Proteomes" id="UP000826709"/>
    </source>
</evidence>
<sequence>MVTDDSAQLYTIEGFAAAFIILATAYLVGGTMSIYTPGDSHIADMQLEQIGSDVLAVMDTPTTQGDKSVLQEEITGWKTGEFKDNFTALLNQRTSGTDDTLQFAASVSYRNDTDTVQTVTFVSSQDPTGYEQAVRVTRLVKIDTANPPMETRPQVVLLEVLIWRS</sequence>
<dbReference type="Proteomes" id="UP000826709">
    <property type="component" value="Chromosome"/>
</dbReference>
<protein>
    <submittedName>
        <fullName evidence="2">Uncharacterized protein</fullName>
    </submittedName>
</protein>
<reference evidence="2" key="1">
    <citation type="journal article" date="2005" name="Int. J. Syst. Evol. Microbiol.">
        <title>Methanofollis formosanus sp. nov., isolated from a fish pond.</title>
        <authorList>
            <person name="Wu S.Y."/>
            <person name="Chen S.C."/>
            <person name="Lai M.C."/>
        </authorList>
    </citation>
    <scope>NUCLEOTIDE SEQUENCE</scope>
    <source>
        <strain evidence="2">ML15</strain>
    </source>
</reference>
<dbReference type="Pfam" id="PF23959">
    <property type="entry name" value="DUF7288"/>
    <property type="match status" value="1"/>
</dbReference>
<dbReference type="KEGG" id="mfk:E2N92_08625"/>
<organism evidence="2 3">
    <name type="scientific">Methanofollis formosanus</name>
    <dbReference type="NCBI Taxonomy" id="299308"/>
    <lineage>
        <taxon>Archaea</taxon>
        <taxon>Methanobacteriati</taxon>
        <taxon>Methanobacteriota</taxon>
        <taxon>Stenosarchaea group</taxon>
        <taxon>Methanomicrobia</taxon>
        <taxon>Methanomicrobiales</taxon>
        <taxon>Methanomicrobiaceae</taxon>
        <taxon>Methanofollis</taxon>
    </lineage>
</organism>
<dbReference type="InterPro" id="IPR055712">
    <property type="entry name" value="DUF7288"/>
</dbReference>
<gene>
    <name evidence="2" type="ORF">E2N92_08625</name>
</gene>
<dbReference type="OrthoDB" id="324613at2157"/>
<proteinExistence type="predicted"/>
<evidence type="ECO:0000256" key="1">
    <source>
        <dbReference type="SAM" id="Phobius"/>
    </source>
</evidence>
<dbReference type="AlphaFoldDB" id="A0A8G1EG71"/>
<reference evidence="2" key="2">
    <citation type="submission" date="2019-03" db="EMBL/GenBank/DDBJ databases">
        <authorList>
            <person name="Chen S.-C."/>
            <person name="Wu S.-Y."/>
            <person name="Lai M.-C."/>
        </authorList>
    </citation>
    <scope>NUCLEOTIDE SEQUENCE</scope>
    <source>
        <strain evidence="2">ML15</strain>
    </source>
</reference>
<keyword evidence="1" id="KW-1133">Transmembrane helix</keyword>
<keyword evidence="1" id="KW-0472">Membrane</keyword>